<evidence type="ECO:0000313" key="15">
    <source>
        <dbReference type="EMBL" id="SHI82977.1"/>
    </source>
</evidence>
<evidence type="ECO:0000256" key="5">
    <source>
        <dbReference type="PIRSR" id="PIRSR604809-1"/>
    </source>
</evidence>
<comment type="subunit">
    <text evidence="3">Oligomer of 12 subunits arranged in the form of two hexameric ring.</text>
</comment>
<dbReference type="GO" id="GO:0005524">
    <property type="term" value="F:ATP binding"/>
    <property type="evidence" value="ECO:0007669"/>
    <property type="project" value="UniProtKB-KW"/>
</dbReference>
<dbReference type="InterPro" id="IPR004809">
    <property type="entry name" value="Gln_synth_I"/>
</dbReference>
<feature type="binding site" evidence="7">
    <location>
        <position position="130"/>
    </location>
    <ligand>
        <name>Mg(2+)</name>
        <dbReference type="ChEBI" id="CHEBI:18420"/>
        <label>1</label>
    </ligand>
</feature>
<keyword evidence="7" id="KW-0479">Metal-binding</keyword>
<comment type="similarity">
    <text evidence="2 9 10">Belongs to the glutamine synthetase family.</text>
</comment>
<dbReference type="EMBL" id="FQZQ01000003">
    <property type="protein sequence ID" value="SHI82977.1"/>
    <property type="molecule type" value="Genomic_DNA"/>
</dbReference>
<dbReference type="PROSITE" id="PS51986">
    <property type="entry name" value="GS_BETA_GRASP"/>
    <property type="match status" value="1"/>
</dbReference>
<keyword evidence="6 12" id="KW-0547">Nucleotide-binding</keyword>
<dbReference type="GO" id="GO:0019740">
    <property type="term" value="P:nitrogen utilization"/>
    <property type="evidence" value="ECO:0007669"/>
    <property type="project" value="TreeGrafter"/>
</dbReference>
<comment type="function">
    <text evidence="1">Catalyzes the ATP-dependent biosynthesis of glutamine from glutamate and ammonia.</text>
</comment>
<dbReference type="GO" id="GO:0004356">
    <property type="term" value="F:glutamine synthetase activity"/>
    <property type="evidence" value="ECO:0007669"/>
    <property type="project" value="UniProtKB-EC"/>
</dbReference>
<dbReference type="GO" id="GO:0006542">
    <property type="term" value="P:glutamine biosynthetic process"/>
    <property type="evidence" value="ECO:0007669"/>
    <property type="project" value="InterPro"/>
</dbReference>
<feature type="binding site" evidence="5">
    <location>
        <position position="359"/>
    </location>
    <ligand>
        <name>L-glutamate</name>
        <dbReference type="ChEBI" id="CHEBI:29985"/>
    </ligand>
</feature>
<dbReference type="NCBIfam" id="TIGR00653">
    <property type="entry name" value="GlnA"/>
    <property type="match status" value="1"/>
</dbReference>
<dbReference type="PANTHER" id="PTHR43407">
    <property type="entry name" value="GLUTAMINE SYNTHETASE"/>
    <property type="match status" value="1"/>
</dbReference>
<dbReference type="Gene3D" id="3.10.20.70">
    <property type="entry name" value="Glutamine synthetase, N-terminal domain"/>
    <property type="match status" value="1"/>
</dbReference>
<feature type="binding site" evidence="5">
    <location>
        <begin position="264"/>
        <end position="265"/>
    </location>
    <ligand>
        <name>L-glutamate</name>
        <dbReference type="ChEBI" id="CHEBI:29985"/>
    </ligand>
</feature>
<evidence type="ECO:0000256" key="2">
    <source>
        <dbReference type="ARBA" id="ARBA00009897"/>
    </source>
</evidence>
<feature type="binding site" evidence="6">
    <location>
        <position position="339"/>
    </location>
    <ligand>
        <name>ATP</name>
        <dbReference type="ChEBI" id="CHEBI:30616"/>
    </ligand>
</feature>
<feature type="binding site" evidence="7">
    <location>
        <position position="357"/>
    </location>
    <ligand>
        <name>Mg(2+)</name>
        <dbReference type="ChEBI" id="CHEBI:18420"/>
        <label>1</label>
    </ligand>
</feature>
<dbReference type="GO" id="GO:0046872">
    <property type="term" value="F:metal ion binding"/>
    <property type="evidence" value="ECO:0007669"/>
    <property type="project" value="UniProtKB-KW"/>
</dbReference>
<keyword evidence="8" id="KW-0597">Phosphoprotein</keyword>
<keyword evidence="12" id="KW-0436">Ligase</keyword>
<evidence type="ECO:0000256" key="6">
    <source>
        <dbReference type="PIRSR" id="PIRSR604809-2"/>
    </source>
</evidence>
<evidence type="ECO:0000256" key="1">
    <source>
        <dbReference type="ARBA" id="ARBA00003117"/>
    </source>
</evidence>
<dbReference type="PANTHER" id="PTHR43407:SF2">
    <property type="entry name" value="GLUTAMINE SYNTHETASE"/>
    <property type="match status" value="1"/>
</dbReference>
<evidence type="ECO:0000313" key="16">
    <source>
        <dbReference type="Proteomes" id="UP000183982"/>
    </source>
</evidence>
<dbReference type="PROSITE" id="PS00181">
    <property type="entry name" value="GLNA_ATP"/>
    <property type="match status" value="1"/>
</dbReference>
<feature type="binding site" evidence="7">
    <location>
        <position position="269"/>
    </location>
    <ligand>
        <name>Mg(2+)</name>
        <dbReference type="ChEBI" id="CHEBI:18420"/>
        <label>1</label>
    </ligand>
</feature>
<feature type="binding site" evidence="7">
    <location>
        <position position="132"/>
    </location>
    <ligand>
        <name>Mg(2+)</name>
        <dbReference type="ChEBI" id="CHEBI:18420"/>
        <label>1</label>
    </ligand>
</feature>
<dbReference type="STRING" id="1470563.SAMN05444000_103169"/>
<comment type="cofactor">
    <cofactor evidence="7">
        <name>Mg(2+)</name>
        <dbReference type="ChEBI" id="CHEBI:18420"/>
    </cofactor>
    <text evidence="7">Binds 2 Mg(2+) ions per subunit.</text>
</comment>
<dbReference type="AlphaFoldDB" id="A0A1M6EBT9"/>
<keyword evidence="4" id="KW-0535">Nitrogen fixation</keyword>
<dbReference type="EC" id="6.3.1.2" evidence="12"/>
<evidence type="ECO:0000256" key="8">
    <source>
        <dbReference type="PIRSR" id="PIRSR604809-50"/>
    </source>
</evidence>
<feature type="binding site" evidence="6">
    <location>
        <position position="352"/>
    </location>
    <ligand>
        <name>ATP</name>
        <dbReference type="ChEBI" id="CHEBI:30616"/>
    </ligand>
</feature>
<dbReference type="SMART" id="SM01230">
    <property type="entry name" value="Gln-synt_C"/>
    <property type="match status" value="1"/>
</dbReference>
<dbReference type="PROSITE" id="PS00182">
    <property type="entry name" value="GLNA_ADENYLATION"/>
    <property type="match status" value="1"/>
</dbReference>
<feature type="modified residue" description="O-AMP-tyrosine" evidence="8">
    <location>
        <position position="397"/>
    </location>
</feature>
<evidence type="ECO:0000256" key="12">
    <source>
        <dbReference type="RuleBase" id="RU004356"/>
    </source>
</evidence>
<dbReference type="InterPro" id="IPR027303">
    <property type="entry name" value="Gln_synth_gly_rich_site"/>
</dbReference>
<evidence type="ECO:0000256" key="9">
    <source>
        <dbReference type="PROSITE-ProRule" id="PRU01330"/>
    </source>
</evidence>
<dbReference type="SUPFAM" id="SSF55931">
    <property type="entry name" value="Glutamine synthetase/guanido kinase"/>
    <property type="match status" value="1"/>
</dbReference>
<dbReference type="Pfam" id="PF00120">
    <property type="entry name" value="Gln-synt_C"/>
    <property type="match status" value="1"/>
</dbReference>
<comment type="subunit">
    <text evidence="11">Oligomer of 12 subunits arranged in the form of two hexagons.</text>
</comment>
<evidence type="ECO:0000256" key="4">
    <source>
        <dbReference type="ARBA" id="ARBA00023231"/>
    </source>
</evidence>
<feature type="binding site" evidence="6">
    <location>
        <position position="208"/>
    </location>
    <ligand>
        <name>ATP</name>
        <dbReference type="ChEBI" id="CHEBI:30616"/>
    </ligand>
</feature>
<evidence type="ECO:0000256" key="11">
    <source>
        <dbReference type="RuleBase" id="RU000387"/>
    </source>
</evidence>
<feature type="domain" description="GS catalytic" evidence="14">
    <location>
        <begin position="105"/>
        <end position="468"/>
    </location>
</feature>
<dbReference type="PROSITE" id="PS00180">
    <property type="entry name" value="GLNA_1"/>
    <property type="match status" value="1"/>
</dbReference>
<gene>
    <name evidence="15" type="ORF">SAMN05444000_103169</name>
</gene>
<evidence type="ECO:0000256" key="10">
    <source>
        <dbReference type="RuleBase" id="RU000384"/>
    </source>
</evidence>
<feature type="binding site" evidence="5">
    <location>
        <position position="327"/>
    </location>
    <ligand>
        <name>L-glutamate</name>
        <dbReference type="ChEBI" id="CHEBI:29985"/>
    </ligand>
</feature>
<feature type="binding site" evidence="7">
    <location>
        <position position="213"/>
    </location>
    <ligand>
        <name>Mg(2+)</name>
        <dbReference type="ChEBI" id="CHEBI:18420"/>
        <label>1</label>
    </ligand>
</feature>
<dbReference type="InterPro" id="IPR036651">
    <property type="entry name" value="Gln_synt_N_sf"/>
</dbReference>
<dbReference type="GO" id="GO:0016020">
    <property type="term" value="C:membrane"/>
    <property type="evidence" value="ECO:0007669"/>
    <property type="project" value="TreeGrafter"/>
</dbReference>
<keyword evidence="7" id="KW-0460">Magnesium</keyword>
<accession>A0A1M6EBT9</accession>
<feature type="binding site" evidence="5">
    <location>
        <position position="321"/>
    </location>
    <ligand>
        <name>L-glutamate</name>
        <dbReference type="ChEBI" id="CHEBI:29985"/>
    </ligand>
</feature>
<dbReference type="FunFam" id="3.30.590.10:FF:000001">
    <property type="entry name" value="Glutamine synthetase"/>
    <property type="match status" value="1"/>
</dbReference>
<dbReference type="Gene3D" id="3.30.590.10">
    <property type="entry name" value="Glutamine synthetase/guanido kinase, catalytic domain"/>
    <property type="match status" value="1"/>
</dbReference>
<name>A0A1M6EBT9_9RHOB</name>
<reference evidence="16" key="1">
    <citation type="submission" date="2016-11" db="EMBL/GenBank/DDBJ databases">
        <authorList>
            <person name="Varghese N."/>
            <person name="Submissions S."/>
        </authorList>
    </citation>
    <scope>NUCLEOTIDE SEQUENCE [LARGE SCALE GENOMIC DNA]</scope>
    <source>
        <strain evidence="16">DSM 100564</strain>
    </source>
</reference>
<feature type="binding site" evidence="5">
    <location>
        <position position="339"/>
    </location>
    <ligand>
        <name>L-glutamate</name>
        <dbReference type="ChEBI" id="CHEBI:29985"/>
    </ligand>
</feature>
<dbReference type="OrthoDB" id="9807095at2"/>
<dbReference type="InterPro" id="IPR001637">
    <property type="entry name" value="Gln_synth_I_adenylation_site"/>
</dbReference>
<comment type="catalytic activity">
    <reaction evidence="12">
        <text>L-glutamate + NH4(+) + ATP = L-glutamine + ADP + phosphate + H(+)</text>
        <dbReference type="Rhea" id="RHEA:16169"/>
        <dbReference type="ChEBI" id="CHEBI:15378"/>
        <dbReference type="ChEBI" id="CHEBI:28938"/>
        <dbReference type="ChEBI" id="CHEBI:29985"/>
        <dbReference type="ChEBI" id="CHEBI:30616"/>
        <dbReference type="ChEBI" id="CHEBI:43474"/>
        <dbReference type="ChEBI" id="CHEBI:58359"/>
        <dbReference type="ChEBI" id="CHEBI:456216"/>
        <dbReference type="EC" id="6.3.1.2"/>
    </reaction>
</comment>
<dbReference type="InterPro" id="IPR014746">
    <property type="entry name" value="Gln_synth/guanido_kin_cat_dom"/>
</dbReference>
<dbReference type="InterPro" id="IPR027302">
    <property type="entry name" value="Gln_synth_N_conserv_site"/>
</dbReference>
<dbReference type="Pfam" id="PF03951">
    <property type="entry name" value="Gln-synt_N"/>
    <property type="match status" value="1"/>
</dbReference>
<proteinExistence type="inferred from homology"/>
<feature type="binding site" evidence="7">
    <location>
        <position position="220"/>
    </location>
    <ligand>
        <name>Mg(2+)</name>
        <dbReference type="ChEBI" id="CHEBI:18420"/>
        <label>1</label>
    </ligand>
</feature>
<feature type="domain" description="GS beta-grasp" evidence="13">
    <location>
        <begin position="13"/>
        <end position="97"/>
    </location>
</feature>
<dbReference type="InterPro" id="IPR008146">
    <property type="entry name" value="Gln_synth_cat_dom"/>
</dbReference>
<keyword evidence="6 12" id="KW-0067">ATP-binding</keyword>
<dbReference type="InterPro" id="IPR008147">
    <property type="entry name" value="Gln_synt_N"/>
</dbReference>
<dbReference type="Proteomes" id="UP000183982">
    <property type="component" value="Unassembled WGS sequence"/>
</dbReference>
<dbReference type="RefSeq" id="WP_073249592.1">
    <property type="nucleotide sequence ID" value="NZ_FQZQ01000003.1"/>
</dbReference>
<evidence type="ECO:0000256" key="7">
    <source>
        <dbReference type="PIRSR" id="PIRSR604809-3"/>
    </source>
</evidence>
<evidence type="ECO:0000259" key="13">
    <source>
        <dbReference type="PROSITE" id="PS51986"/>
    </source>
</evidence>
<comment type="subcellular location">
    <subcellularLocation>
        <location evidence="11">Cytoplasm</location>
    </subcellularLocation>
</comment>
<organism evidence="15 16">
    <name type="scientific">Shimia gijangensis</name>
    <dbReference type="NCBI Taxonomy" id="1470563"/>
    <lineage>
        <taxon>Bacteria</taxon>
        <taxon>Pseudomonadati</taxon>
        <taxon>Pseudomonadota</taxon>
        <taxon>Alphaproteobacteria</taxon>
        <taxon>Rhodobacterales</taxon>
        <taxon>Roseobacteraceae</taxon>
    </lineage>
</organism>
<evidence type="ECO:0000259" key="14">
    <source>
        <dbReference type="PROSITE" id="PS51987"/>
    </source>
</evidence>
<dbReference type="PROSITE" id="PS51987">
    <property type="entry name" value="GS_CATALYTIC"/>
    <property type="match status" value="1"/>
</dbReference>
<keyword evidence="11" id="KW-0963">Cytoplasm</keyword>
<dbReference type="GO" id="GO:0005737">
    <property type="term" value="C:cytoplasm"/>
    <property type="evidence" value="ECO:0007669"/>
    <property type="project" value="UniProtKB-SubCell"/>
</dbReference>
<dbReference type="SUPFAM" id="SSF54368">
    <property type="entry name" value="Glutamine synthetase, N-terminal domain"/>
    <property type="match status" value="1"/>
</dbReference>
<protein>
    <recommendedName>
        <fullName evidence="12">Glutamine synthetase</fullName>
        <ecNumber evidence="12">6.3.1.2</ecNumber>
    </recommendedName>
</protein>
<sequence>MSVDAVLQMIKDEDAAYVDIRFTDTRGRLQHVTVDVDLVDEDFLEEGFMFDGSSIAGWKSIENSDMKLMADTTSAYVDPFYAEKTICIHCSIVEPDTGEAYERDPRGTAEKAEAYLKSSGIGDVAYMGPEAEFFLFDDVRFSNTVNKVSYEVDAIDASWNTDTEYEMGNSGHRPGLKGGYFPVNPTDDAQDIRSEMLSTMKRLGMKTDKHHHEVASCQHELGLIFDSLTKQADELQKYKYIIHNVAQSYGKSATFMPKPIYGDNGTGMHVNMSIWKDGKPLFAGDKYADLSQEALYFIGGILKHAKTLNAFTNPATNSYKRLIPGFEAPVLRAYSARNRSGCVRIPWTESPKAKRVEARFPDPAANPYLCFAALLMAGLDGITNKIDPGEAMDKNLYDLPAEELADIPTVCGSLREALEALEADHDFLTAGDVFTKDQIQGYIELKMEEVQLYEHTPHPVEFGMYYSC</sequence>
<evidence type="ECO:0000256" key="3">
    <source>
        <dbReference type="ARBA" id="ARBA00011258"/>
    </source>
</evidence>
<keyword evidence="16" id="KW-1185">Reference proteome</keyword>